<feature type="region of interest" description="Disordered" evidence="5">
    <location>
        <begin position="61"/>
        <end position="126"/>
    </location>
</feature>
<keyword evidence="4 6" id="KW-1133">Transmembrane helix</keyword>
<dbReference type="OrthoDB" id="6285106at2759"/>
<proteinExistence type="predicted"/>
<keyword evidence="8" id="KW-1185">Reference proteome</keyword>
<evidence type="ECO:0000256" key="7">
    <source>
        <dbReference type="SAM" id="SignalP"/>
    </source>
</evidence>
<organism evidence="8 9">
    <name type="scientific">Lingula anatina</name>
    <name type="common">Brachiopod</name>
    <name type="synonym">Lingula unguis</name>
    <dbReference type="NCBI Taxonomy" id="7574"/>
    <lineage>
        <taxon>Eukaryota</taxon>
        <taxon>Metazoa</taxon>
        <taxon>Spiralia</taxon>
        <taxon>Lophotrochozoa</taxon>
        <taxon>Brachiopoda</taxon>
        <taxon>Linguliformea</taxon>
        <taxon>Lingulata</taxon>
        <taxon>Lingulida</taxon>
        <taxon>Linguloidea</taxon>
        <taxon>Lingulidae</taxon>
        <taxon>Lingula</taxon>
    </lineage>
</organism>
<evidence type="ECO:0000256" key="2">
    <source>
        <dbReference type="ARBA" id="ARBA00022692"/>
    </source>
</evidence>
<evidence type="ECO:0000256" key="6">
    <source>
        <dbReference type="SAM" id="Phobius"/>
    </source>
</evidence>
<dbReference type="PANTHER" id="PTHR13055">
    <property type="entry name" value="TUMOR ENDOTHELIAL MARKER 7 RELATED"/>
    <property type="match status" value="1"/>
</dbReference>
<accession>A0A1S3HGV9</accession>
<dbReference type="PANTHER" id="PTHR13055:SF12">
    <property type="entry name" value="LD40707P"/>
    <property type="match status" value="1"/>
</dbReference>
<dbReference type="GO" id="GO:0016020">
    <property type="term" value="C:membrane"/>
    <property type="evidence" value="ECO:0007669"/>
    <property type="project" value="UniProtKB-SubCell"/>
</dbReference>
<gene>
    <name evidence="9" type="primary">LOC106154784</name>
</gene>
<evidence type="ECO:0000313" key="8">
    <source>
        <dbReference type="Proteomes" id="UP000085678"/>
    </source>
</evidence>
<feature type="signal peptide" evidence="7">
    <location>
        <begin position="1"/>
        <end position="26"/>
    </location>
</feature>
<evidence type="ECO:0000256" key="4">
    <source>
        <dbReference type="ARBA" id="ARBA00022989"/>
    </source>
</evidence>
<keyword evidence="6" id="KW-0472">Membrane</keyword>
<protein>
    <submittedName>
        <fullName evidence="9">Plexin domain-containing protein 2 isoform X4</fullName>
    </submittedName>
</protein>
<feature type="transmembrane region" description="Helical" evidence="6">
    <location>
        <begin position="424"/>
        <end position="447"/>
    </location>
</feature>
<dbReference type="GeneID" id="106154784"/>
<name>A0A1S3HGV9_LINAN</name>
<reference evidence="9" key="1">
    <citation type="submission" date="2025-08" db="UniProtKB">
        <authorList>
            <consortium name="RefSeq"/>
        </authorList>
    </citation>
    <scope>IDENTIFICATION</scope>
    <source>
        <tissue evidence="9">Gonads</tissue>
    </source>
</reference>
<comment type="subcellular location">
    <subcellularLocation>
        <location evidence="1">Membrane</location>
        <topology evidence="1">Single-pass type I membrane protein</topology>
    </subcellularLocation>
</comment>
<evidence type="ECO:0000256" key="1">
    <source>
        <dbReference type="ARBA" id="ARBA00004479"/>
    </source>
</evidence>
<dbReference type="Proteomes" id="UP000085678">
    <property type="component" value="Unplaced"/>
</dbReference>
<evidence type="ECO:0000313" key="9">
    <source>
        <dbReference type="RefSeq" id="XP_013384721.1"/>
    </source>
</evidence>
<sequence length="494" mass="55131">MAGATLAGPVLLIISIFITYLSSAKANEAISHYSYVKSDALKHRDVMVEGVRSHLRVKRQNLNPTSTTQRVTTTTLQTNSPSRPTSSPVTPTSPSVTPTSPSVTPTSAPSTTTLPLPTSPPLDKNTTIGVVDDHTYYYSKFSDDDQEFNKYWVDLESMRDQRVHHETLSDAHQTAARIHLTSKFIFYGHTISQVTIATGGFIYMSDFLHQRLTATQYVAPLMANFDTRIGNENSNIYYFSNETILVVHWDKVHLKDNPGAGNFTFQLLLKNSGEIYFVYKIVPVSVPAISSAYHPVKVGVSDAYYIDRLEPNTGMTFRTIYEYDRIVLDLSKVRSKSVYKLFPLATCNIQTTCDTCTTANLAQFNCSWCQKLNKCSDGMDRHRQAWQLNGCHQNKQQVVCSDITTTSGKSSQALPQANSASGTIAVVLIVIFIIVILIIGTVAWLYYAYKNPTTRSGQWLIKHRPSEWKFSFSRGGDSNADKYRVDMQSGQSTA</sequence>
<dbReference type="RefSeq" id="XP_013384721.1">
    <property type="nucleotide sequence ID" value="XM_013529267.1"/>
</dbReference>
<feature type="chain" id="PRO_5010284451" evidence="7">
    <location>
        <begin position="27"/>
        <end position="494"/>
    </location>
</feature>
<dbReference type="InterPro" id="IPR031152">
    <property type="entry name" value="PLXDC"/>
</dbReference>
<evidence type="ECO:0000256" key="5">
    <source>
        <dbReference type="SAM" id="MobiDB-lite"/>
    </source>
</evidence>
<evidence type="ECO:0000256" key="3">
    <source>
        <dbReference type="ARBA" id="ARBA00022729"/>
    </source>
</evidence>
<feature type="compositionally biased region" description="Low complexity" evidence="5">
    <location>
        <begin position="65"/>
        <end position="116"/>
    </location>
</feature>
<keyword evidence="3 7" id="KW-0732">Signal</keyword>
<keyword evidence="2 6" id="KW-0812">Transmembrane</keyword>
<dbReference type="AlphaFoldDB" id="A0A1S3HGV9"/>